<comment type="similarity">
    <text evidence="1">Belongs to the opioid growth factor receptor family.</text>
</comment>
<sequence>MSSAVRRILCFTANRRRAAQMANNIHLPFSGNGFILGDPSGSSIAFQSGHPASADYSEIRRLTNRPQDIDDFLAEYPDLTPDLESNVNLDFYRGTGKMQPGNMAYEEFMSAFEKDYEELELNHGYIQWLFPIREKGLNYQSRPLQLHEIQMMSSDRAVLARLLRSYRMMLAFYGIDFNNGHLRLTVDHLERLFNLYHHPHNLLRITRILKCLSEFPLLKPHVPLLILFFTALHSEGYIDLSPAPHHNMHGQSLDNWWSNCIRDQDLRTRVRRIVTERGPCAGFRWGFEQFDDWYAGCQKGWTGALGGFLDDEGTTGS</sequence>
<dbReference type="EMBL" id="NBSH01000013">
    <property type="protein sequence ID" value="ORX34688.1"/>
    <property type="molecule type" value="Genomic_DNA"/>
</dbReference>
<feature type="domain" description="Opioid growth factor receptor (OGFr) conserved" evidence="2">
    <location>
        <begin position="85"/>
        <end position="286"/>
    </location>
</feature>
<reference evidence="3 4" key="1">
    <citation type="submission" date="2017-03" db="EMBL/GenBank/DDBJ databases">
        <title>Widespread Adenine N6-methylation of Active Genes in Fungi.</title>
        <authorList>
            <consortium name="DOE Joint Genome Institute"/>
            <person name="Mondo S.J."/>
            <person name="Dannebaum R.O."/>
            <person name="Kuo R.C."/>
            <person name="Louie K.B."/>
            <person name="Bewick A.J."/>
            <person name="Labutti K."/>
            <person name="Haridas S."/>
            <person name="Kuo A."/>
            <person name="Salamov A."/>
            <person name="Ahrendt S.R."/>
            <person name="Lau R."/>
            <person name="Bowen B.P."/>
            <person name="Lipzen A."/>
            <person name="Sullivan W."/>
            <person name="Andreopoulos W.B."/>
            <person name="Clum A."/>
            <person name="Lindquist E."/>
            <person name="Daum C."/>
            <person name="Northen T.R."/>
            <person name="Ramamoorthy G."/>
            <person name="Schmitz R.J."/>
            <person name="Gryganskyi A."/>
            <person name="Culley D."/>
            <person name="Magnuson J."/>
            <person name="James T.Y."/>
            <person name="O'Malley M.A."/>
            <person name="Stajich J.E."/>
            <person name="Spatafora J.W."/>
            <person name="Visel A."/>
            <person name="Grigoriev I.V."/>
        </authorList>
    </citation>
    <scope>NUCLEOTIDE SEQUENCE [LARGE SCALE GENOMIC DNA]</scope>
    <source>
        <strain evidence="3 4">NRRL Y-17943</strain>
    </source>
</reference>
<dbReference type="PANTHER" id="PTHR14015">
    <property type="entry name" value="OPIOID GROWTH FACTOR RECEPTOR OGFR ZETA-TYPE OPIOID RECEPTOR"/>
    <property type="match status" value="1"/>
</dbReference>
<dbReference type="Proteomes" id="UP000193218">
    <property type="component" value="Unassembled WGS sequence"/>
</dbReference>
<keyword evidence="4" id="KW-1185">Reference proteome</keyword>
<keyword evidence="3" id="KW-0675">Receptor</keyword>
<dbReference type="InterPro" id="IPR006757">
    <property type="entry name" value="OGF_rcpt"/>
</dbReference>
<dbReference type="AlphaFoldDB" id="A0A1Y1U9I2"/>
<dbReference type="GO" id="GO:0140625">
    <property type="term" value="F:opioid growth factor receptor activity"/>
    <property type="evidence" value="ECO:0007669"/>
    <property type="project" value="InterPro"/>
</dbReference>
<dbReference type="OrthoDB" id="9030204at2759"/>
<dbReference type="RefSeq" id="XP_021868930.1">
    <property type="nucleotide sequence ID" value="XM_022016735.1"/>
</dbReference>
<evidence type="ECO:0000313" key="3">
    <source>
        <dbReference type="EMBL" id="ORX34688.1"/>
    </source>
</evidence>
<gene>
    <name evidence="3" type="ORF">BD324DRAFT_634494</name>
</gene>
<evidence type="ECO:0000259" key="2">
    <source>
        <dbReference type="Pfam" id="PF04664"/>
    </source>
</evidence>
<dbReference type="Pfam" id="PF04664">
    <property type="entry name" value="OGFr_N"/>
    <property type="match status" value="1"/>
</dbReference>
<accession>A0A1Y1U9I2</accession>
<dbReference type="GO" id="GO:0016020">
    <property type="term" value="C:membrane"/>
    <property type="evidence" value="ECO:0007669"/>
    <property type="project" value="InterPro"/>
</dbReference>
<name>A0A1Y1U9I2_9TREE</name>
<evidence type="ECO:0000313" key="4">
    <source>
        <dbReference type="Proteomes" id="UP000193218"/>
    </source>
</evidence>
<evidence type="ECO:0000256" key="1">
    <source>
        <dbReference type="ARBA" id="ARBA00010365"/>
    </source>
</evidence>
<dbReference type="GeneID" id="33558544"/>
<comment type="caution">
    <text evidence="3">The sequence shown here is derived from an EMBL/GenBank/DDBJ whole genome shotgun (WGS) entry which is preliminary data.</text>
</comment>
<dbReference type="PANTHER" id="PTHR14015:SF2">
    <property type="entry name" value="OPIOID GROWTH FACTOR RECEPTOR (OGFR) CONSERVED DOMAIN-CONTAINING PROTEIN"/>
    <property type="match status" value="1"/>
</dbReference>
<proteinExistence type="inferred from homology"/>
<dbReference type="InParanoid" id="A0A1Y1U9I2"/>
<organism evidence="3 4">
    <name type="scientific">Kockovaella imperatae</name>
    <dbReference type="NCBI Taxonomy" id="4999"/>
    <lineage>
        <taxon>Eukaryota</taxon>
        <taxon>Fungi</taxon>
        <taxon>Dikarya</taxon>
        <taxon>Basidiomycota</taxon>
        <taxon>Agaricomycotina</taxon>
        <taxon>Tremellomycetes</taxon>
        <taxon>Tremellales</taxon>
        <taxon>Cuniculitremaceae</taxon>
        <taxon>Kockovaella</taxon>
    </lineage>
</organism>
<dbReference type="InterPro" id="IPR039574">
    <property type="entry name" value="OGFr"/>
</dbReference>
<protein>
    <submittedName>
        <fullName evidence="3">Opioid growth factor receptor conserved region-domain-containing protein</fullName>
    </submittedName>
</protein>